<gene>
    <name evidence="9" type="primary">gsiC_2</name>
    <name evidence="9" type="ORF">RS82_00722</name>
</gene>
<dbReference type="Pfam" id="PF00528">
    <property type="entry name" value="BPD_transp_1"/>
    <property type="match status" value="1"/>
</dbReference>
<evidence type="ECO:0000256" key="7">
    <source>
        <dbReference type="RuleBase" id="RU363032"/>
    </source>
</evidence>
<feature type="transmembrane region" description="Helical" evidence="7">
    <location>
        <begin position="280"/>
        <end position="299"/>
    </location>
</feature>
<dbReference type="AlphaFoldDB" id="A0A0M2HID6"/>
<feature type="transmembrane region" description="Helical" evidence="7">
    <location>
        <begin position="12"/>
        <end position="31"/>
    </location>
</feature>
<feature type="transmembrane region" description="Helical" evidence="7">
    <location>
        <begin position="176"/>
        <end position="195"/>
    </location>
</feature>
<dbReference type="PATRIC" id="fig|69370.6.peg.746"/>
<dbReference type="GO" id="GO:0005886">
    <property type="term" value="C:plasma membrane"/>
    <property type="evidence" value="ECO:0007669"/>
    <property type="project" value="UniProtKB-SubCell"/>
</dbReference>
<evidence type="ECO:0000256" key="1">
    <source>
        <dbReference type="ARBA" id="ARBA00004651"/>
    </source>
</evidence>
<feature type="domain" description="ABC transmembrane type-1" evidence="8">
    <location>
        <begin position="95"/>
        <end position="303"/>
    </location>
</feature>
<keyword evidence="3" id="KW-1003">Cell membrane</keyword>
<dbReference type="InterPro" id="IPR000515">
    <property type="entry name" value="MetI-like"/>
</dbReference>
<evidence type="ECO:0000313" key="10">
    <source>
        <dbReference type="Proteomes" id="UP000034098"/>
    </source>
</evidence>
<dbReference type="OrthoDB" id="9778910at2"/>
<feature type="transmembrane region" description="Helical" evidence="7">
    <location>
        <begin position="238"/>
        <end position="260"/>
    </location>
</feature>
<dbReference type="PANTHER" id="PTHR43163">
    <property type="entry name" value="DIPEPTIDE TRANSPORT SYSTEM PERMEASE PROTEIN DPPB-RELATED"/>
    <property type="match status" value="1"/>
</dbReference>
<dbReference type="EMBL" id="JYJA01000025">
    <property type="protein sequence ID" value="KJL44550.1"/>
    <property type="molecule type" value="Genomic_DNA"/>
</dbReference>
<keyword evidence="2 7" id="KW-0813">Transport</keyword>
<feature type="transmembrane region" description="Helical" evidence="7">
    <location>
        <begin position="95"/>
        <end position="121"/>
    </location>
</feature>
<protein>
    <submittedName>
        <fullName evidence="9">Glutathione transport system permease protein GsiC</fullName>
    </submittedName>
</protein>
<evidence type="ECO:0000259" key="8">
    <source>
        <dbReference type="PROSITE" id="PS50928"/>
    </source>
</evidence>
<dbReference type="InterPro" id="IPR045621">
    <property type="entry name" value="BPD_transp_1_N"/>
</dbReference>
<dbReference type="PROSITE" id="PS50928">
    <property type="entry name" value="ABC_TM1"/>
    <property type="match status" value="1"/>
</dbReference>
<comment type="caution">
    <text evidence="9">The sequence shown here is derived from an EMBL/GenBank/DDBJ whole genome shotgun (WGS) entry which is preliminary data.</text>
</comment>
<dbReference type="PANTHER" id="PTHR43163:SF3">
    <property type="entry name" value="PEPTIDE ABC TRANSPORTER PERMEASE PROTEIN"/>
    <property type="match status" value="1"/>
</dbReference>
<feature type="transmembrane region" description="Helical" evidence="7">
    <location>
        <begin position="133"/>
        <end position="156"/>
    </location>
</feature>
<evidence type="ECO:0000256" key="5">
    <source>
        <dbReference type="ARBA" id="ARBA00022989"/>
    </source>
</evidence>
<name>A0A0M2HID6_MICTR</name>
<dbReference type="InterPro" id="IPR035906">
    <property type="entry name" value="MetI-like_sf"/>
</dbReference>
<comment type="subcellular location">
    <subcellularLocation>
        <location evidence="1 7">Cell membrane</location>
        <topology evidence="1 7">Multi-pass membrane protein</topology>
    </subcellularLocation>
</comment>
<dbReference type="CDD" id="cd06261">
    <property type="entry name" value="TM_PBP2"/>
    <property type="match status" value="1"/>
</dbReference>
<evidence type="ECO:0000256" key="4">
    <source>
        <dbReference type="ARBA" id="ARBA00022692"/>
    </source>
</evidence>
<dbReference type="Pfam" id="PF19300">
    <property type="entry name" value="BPD_transp_1_N"/>
    <property type="match status" value="1"/>
</dbReference>
<organism evidence="9 10">
    <name type="scientific">Microbacterium trichothecenolyticum</name>
    <name type="common">Aureobacterium trichothecenolyticum</name>
    <dbReference type="NCBI Taxonomy" id="69370"/>
    <lineage>
        <taxon>Bacteria</taxon>
        <taxon>Bacillati</taxon>
        <taxon>Actinomycetota</taxon>
        <taxon>Actinomycetes</taxon>
        <taxon>Micrococcales</taxon>
        <taxon>Microbacteriaceae</taxon>
        <taxon>Microbacterium</taxon>
    </lineage>
</organism>
<reference evidence="9 10" key="1">
    <citation type="submission" date="2015-02" db="EMBL/GenBank/DDBJ databases">
        <title>Draft genome sequences of ten Microbacterium spp. with emphasis on heavy metal contaminated environments.</title>
        <authorList>
            <person name="Corretto E."/>
        </authorList>
    </citation>
    <scope>NUCLEOTIDE SEQUENCE [LARGE SCALE GENOMIC DNA]</scope>
    <source>
        <strain evidence="9 10">DSM 8608</strain>
    </source>
</reference>
<evidence type="ECO:0000256" key="2">
    <source>
        <dbReference type="ARBA" id="ARBA00022448"/>
    </source>
</evidence>
<dbReference type="Gene3D" id="1.10.3720.10">
    <property type="entry name" value="MetI-like"/>
    <property type="match status" value="1"/>
</dbReference>
<dbReference type="Proteomes" id="UP000034098">
    <property type="component" value="Unassembled WGS sequence"/>
</dbReference>
<keyword evidence="10" id="KW-1185">Reference proteome</keyword>
<dbReference type="SUPFAM" id="SSF161098">
    <property type="entry name" value="MetI-like"/>
    <property type="match status" value="1"/>
</dbReference>
<evidence type="ECO:0000313" key="9">
    <source>
        <dbReference type="EMBL" id="KJL44550.1"/>
    </source>
</evidence>
<evidence type="ECO:0000256" key="3">
    <source>
        <dbReference type="ARBA" id="ARBA00022475"/>
    </source>
</evidence>
<evidence type="ECO:0000256" key="6">
    <source>
        <dbReference type="ARBA" id="ARBA00023136"/>
    </source>
</evidence>
<comment type="similarity">
    <text evidence="7">Belongs to the binding-protein-dependent transport system permease family.</text>
</comment>
<keyword evidence="4 7" id="KW-0812">Transmembrane</keyword>
<dbReference type="GO" id="GO:0055085">
    <property type="term" value="P:transmembrane transport"/>
    <property type="evidence" value="ECO:0007669"/>
    <property type="project" value="InterPro"/>
</dbReference>
<dbReference type="RefSeq" id="WP_045296960.1">
    <property type="nucleotide sequence ID" value="NZ_JYJA01000025.1"/>
</dbReference>
<accession>A0A0M2HID6</accession>
<keyword evidence="6 7" id="KW-0472">Membrane</keyword>
<proteinExistence type="inferred from homology"/>
<keyword evidence="5 7" id="KW-1133">Transmembrane helix</keyword>
<sequence>MISFILRRVLSGVILIAVISFLAFVLLYAAGGDIARRILGENATAETVAKKTEQLGLDQPLLQQYWNWVTGALTGNLGRSWFTGELVSTSVSNRLAVTLAIVIGATLVSAIVAVVLGILAARRGGWVDGSVQVIALIGFAIPGFLIALGLVLVFAINLGWFKATGYVPLTTSVSGWLSSVTLPIVALSIGAIAAVSQQIRGSVIDAMSRDYVRTLRSRGLSTNSVVYRHVLRNAGGPALAVLAVQFIGLLGGAVIVEQVFAIPGMGQLTVRATTLGDIPVVMGVVIAFAIIVVIVNLLIDLAQAALNPKVRLS</sequence>